<proteinExistence type="predicted"/>
<organism evidence="2 3">
    <name type="scientific">Roseiconus lacunae</name>
    <dbReference type="NCBI Taxonomy" id="2605694"/>
    <lineage>
        <taxon>Bacteria</taxon>
        <taxon>Pseudomonadati</taxon>
        <taxon>Planctomycetota</taxon>
        <taxon>Planctomycetia</taxon>
        <taxon>Pirellulales</taxon>
        <taxon>Pirellulaceae</taxon>
        <taxon>Roseiconus</taxon>
    </lineage>
</organism>
<keyword evidence="1" id="KW-0812">Transmembrane</keyword>
<dbReference type="Proteomes" id="UP001239462">
    <property type="component" value="Unassembled WGS sequence"/>
</dbReference>
<evidence type="ECO:0000256" key="1">
    <source>
        <dbReference type="SAM" id="Phobius"/>
    </source>
</evidence>
<feature type="transmembrane region" description="Helical" evidence="1">
    <location>
        <begin position="38"/>
        <end position="58"/>
    </location>
</feature>
<feature type="transmembrane region" description="Helical" evidence="1">
    <location>
        <begin position="127"/>
        <end position="149"/>
    </location>
</feature>
<dbReference type="EMBL" id="JASZZN010000155">
    <property type="protein sequence ID" value="MDM4019566.1"/>
    <property type="molecule type" value="Genomic_DNA"/>
</dbReference>
<feature type="transmembrane region" description="Helical" evidence="1">
    <location>
        <begin position="64"/>
        <end position="84"/>
    </location>
</feature>
<feature type="non-terminal residue" evidence="2">
    <location>
        <position position="1"/>
    </location>
</feature>
<dbReference type="RefSeq" id="WP_289167688.1">
    <property type="nucleotide sequence ID" value="NZ_JASZZN010000155.1"/>
</dbReference>
<evidence type="ECO:0000313" key="3">
    <source>
        <dbReference type="Proteomes" id="UP001239462"/>
    </source>
</evidence>
<accession>A0ABT7PSV2</accession>
<feature type="transmembrane region" description="Helical" evidence="1">
    <location>
        <begin position="96"/>
        <end position="115"/>
    </location>
</feature>
<keyword evidence="1" id="KW-1133">Transmembrane helix</keyword>
<evidence type="ECO:0000313" key="2">
    <source>
        <dbReference type="EMBL" id="MDM4019566.1"/>
    </source>
</evidence>
<sequence>TRMSVYGIDRKTSLHLIQRSDQDLSPLDEDARINRQSWLMVLGCACITLPCFIAAEFLGYTAEAISTLGIFAGGIISVGFGACGGSMMTPSCRQSGIIGGAVSALTMFAIDLRAFRAHGEPEIPGHAPWSVFFGVAGGLLAAGIVYTYYVRPFRCENMGATKSSNNGMHDESPSRG</sequence>
<comment type="caution">
    <text evidence="2">The sequence shown here is derived from an EMBL/GenBank/DDBJ whole genome shotgun (WGS) entry which is preliminary data.</text>
</comment>
<reference evidence="2 3" key="1">
    <citation type="submission" date="2023-06" db="EMBL/GenBank/DDBJ databases">
        <title>Roseiconus lacunae JC819 isolated from Gulf of Mannar region, Tamil Nadu.</title>
        <authorList>
            <person name="Pk S."/>
            <person name="Ch S."/>
            <person name="Ch V.R."/>
        </authorList>
    </citation>
    <scope>NUCLEOTIDE SEQUENCE [LARGE SCALE GENOMIC DNA]</scope>
    <source>
        <strain evidence="2 3">JC819</strain>
    </source>
</reference>
<gene>
    <name evidence="2" type="ORF">QTN89_29200</name>
</gene>
<keyword evidence="3" id="KW-1185">Reference proteome</keyword>
<protein>
    <submittedName>
        <fullName evidence="2">Uncharacterized protein</fullName>
    </submittedName>
</protein>
<name>A0ABT7PSV2_9BACT</name>
<keyword evidence="1" id="KW-0472">Membrane</keyword>